<dbReference type="EMBL" id="LLXL01001145">
    <property type="protein sequence ID" value="PKK66096.1"/>
    <property type="molecule type" value="Genomic_DNA"/>
</dbReference>
<evidence type="ECO:0000313" key="1">
    <source>
        <dbReference type="EMBL" id="PKK66096.1"/>
    </source>
</evidence>
<dbReference type="AlphaFoldDB" id="A0A2N1MWU8"/>
<reference evidence="1 2" key="2">
    <citation type="submission" date="2017-10" db="EMBL/GenBank/DDBJ databases">
        <title>Extensive intraspecific genome diversity in a model arbuscular mycorrhizal fungus.</title>
        <authorList>
            <person name="Chen E.C.H."/>
            <person name="Morin E."/>
            <person name="Baudet D."/>
            <person name="Noel J."/>
            <person name="Ndikumana S."/>
            <person name="Charron P."/>
            <person name="St-Onge C."/>
            <person name="Giorgi J."/>
            <person name="Grigoriev I.V."/>
            <person name="Roux C."/>
            <person name="Martin F.M."/>
            <person name="Corradi N."/>
        </authorList>
    </citation>
    <scope>NUCLEOTIDE SEQUENCE [LARGE SCALE GENOMIC DNA]</scope>
    <source>
        <strain evidence="1 2">C2</strain>
    </source>
</reference>
<proteinExistence type="predicted"/>
<protein>
    <submittedName>
        <fullName evidence="1">Uncharacterized protein</fullName>
    </submittedName>
</protein>
<accession>A0A2N1MWU8</accession>
<comment type="caution">
    <text evidence="1">The sequence shown here is derived from an EMBL/GenBank/DDBJ whole genome shotgun (WGS) entry which is preliminary data.</text>
</comment>
<name>A0A2N1MWU8_9GLOM</name>
<organism evidence="1 2">
    <name type="scientific">Rhizophagus irregularis</name>
    <dbReference type="NCBI Taxonomy" id="588596"/>
    <lineage>
        <taxon>Eukaryota</taxon>
        <taxon>Fungi</taxon>
        <taxon>Fungi incertae sedis</taxon>
        <taxon>Mucoromycota</taxon>
        <taxon>Glomeromycotina</taxon>
        <taxon>Glomeromycetes</taxon>
        <taxon>Glomerales</taxon>
        <taxon>Glomeraceae</taxon>
        <taxon>Rhizophagus</taxon>
    </lineage>
</organism>
<reference evidence="1 2" key="1">
    <citation type="submission" date="2016-04" db="EMBL/GenBank/DDBJ databases">
        <title>Genome analyses suggest a sexual origin of heterokaryosis in a supposedly ancient asexual fungus.</title>
        <authorList>
            <person name="Ropars J."/>
            <person name="Sedzielewska K."/>
            <person name="Noel J."/>
            <person name="Charron P."/>
            <person name="Farinelli L."/>
            <person name="Marton T."/>
            <person name="Kruger M."/>
            <person name="Pelin A."/>
            <person name="Brachmann A."/>
            <person name="Corradi N."/>
        </authorList>
    </citation>
    <scope>NUCLEOTIDE SEQUENCE [LARGE SCALE GENOMIC DNA]</scope>
    <source>
        <strain evidence="1 2">C2</strain>
    </source>
</reference>
<dbReference type="VEuPathDB" id="FungiDB:FUN_010144"/>
<sequence>MEIEQLESMRALMGDSFGNLAVELISALEEGSEEEKELCKNVKRVMEVIVGLLKDRVDVEKEPAMKKQRVQGYHEDLICEWWIGSQENKKCYLTRDNIKAPGSPGTLFEEVLEAYSENTKSILWSYALKFSDNSSIARGNIYCTICNYDQIFLKNVS</sequence>
<evidence type="ECO:0000313" key="2">
    <source>
        <dbReference type="Proteomes" id="UP000233469"/>
    </source>
</evidence>
<dbReference type="Proteomes" id="UP000233469">
    <property type="component" value="Unassembled WGS sequence"/>
</dbReference>
<dbReference type="VEuPathDB" id="FungiDB:RhiirA1_463210"/>
<gene>
    <name evidence="1" type="ORF">RhiirC2_785237</name>
</gene>